<dbReference type="InterPro" id="IPR048015">
    <property type="entry name" value="NTP-PPase_MazG-like_N"/>
</dbReference>
<dbReference type="EMBL" id="JBHSGK010000016">
    <property type="protein sequence ID" value="MFC4737772.1"/>
    <property type="molecule type" value="Genomic_DNA"/>
</dbReference>
<dbReference type="InterPro" id="IPR004518">
    <property type="entry name" value="MazG-like_dom"/>
</dbReference>
<dbReference type="InterPro" id="IPR024180">
    <property type="entry name" value="Tetrapyrrole_Mease/MazG_pred"/>
</dbReference>
<dbReference type="EC" id="3.6.1.9" evidence="3"/>
<dbReference type="Pfam" id="PF03819">
    <property type="entry name" value="MazG"/>
    <property type="match status" value="2"/>
</dbReference>
<accession>A0ABV9NWL2</accession>
<dbReference type="InterPro" id="IPR014777">
    <property type="entry name" value="4pyrrole_Mease_sub1"/>
</dbReference>
<dbReference type="NCBIfam" id="TIGR00444">
    <property type="entry name" value="mazG"/>
    <property type="match status" value="1"/>
</dbReference>
<dbReference type="Gene3D" id="1.10.287.1080">
    <property type="entry name" value="MazG-like"/>
    <property type="match status" value="2"/>
</dbReference>
<keyword evidence="4" id="KW-1185">Reference proteome</keyword>
<dbReference type="NCBIfam" id="NF007113">
    <property type="entry name" value="PRK09562.1"/>
    <property type="match status" value="1"/>
</dbReference>
<dbReference type="InterPro" id="IPR000878">
    <property type="entry name" value="4pyrrol_Mease"/>
</dbReference>
<reference evidence="4" key="1">
    <citation type="journal article" date="2019" name="Int. J. Syst. Evol. Microbiol.">
        <title>The Global Catalogue of Microorganisms (GCM) 10K type strain sequencing project: providing services to taxonomists for standard genome sequencing and annotation.</title>
        <authorList>
            <consortium name="The Broad Institute Genomics Platform"/>
            <consortium name="The Broad Institute Genome Sequencing Center for Infectious Disease"/>
            <person name="Wu L."/>
            <person name="Ma J."/>
        </authorList>
    </citation>
    <scope>NUCLEOTIDE SEQUENCE [LARGE SCALE GENOMIC DNA]</scope>
    <source>
        <strain evidence="4">JCM 12165</strain>
    </source>
</reference>
<dbReference type="PANTHER" id="PTHR30522:SF0">
    <property type="entry name" value="NUCLEOSIDE TRIPHOSPHATE PYROPHOSPHOHYDROLASE"/>
    <property type="match status" value="1"/>
</dbReference>
<dbReference type="Proteomes" id="UP001595896">
    <property type="component" value="Unassembled WGS sequence"/>
</dbReference>
<feature type="domain" description="Tetrapyrrole methylase" evidence="1">
    <location>
        <begin position="5"/>
        <end position="204"/>
    </location>
</feature>
<protein>
    <submittedName>
        <fullName evidence="3">Nucleoside triphosphate pyrophosphohydrolase</fullName>
        <ecNumber evidence="3">3.6.1.9</ecNumber>
    </submittedName>
</protein>
<evidence type="ECO:0000313" key="3">
    <source>
        <dbReference type="EMBL" id="MFC4737772.1"/>
    </source>
</evidence>
<dbReference type="InterPro" id="IPR011551">
    <property type="entry name" value="NTP_PyrPHydrolase_MazG"/>
</dbReference>
<dbReference type="SUPFAM" id="SSF53790">
    <property type="entry name" value="Tetrapyrrole methylase"/>
    <property type="match status" value="1"/>
</dbReference>
<dbReference type="CDD" id="cd11528">
    <property type="entry name" value="NTP-PPase_MazG_Nterm"/>
    <property type="match status" value="1"/>
</dbReference>
<sequence>MKPSITIIGLGAGELDQLPVGLYKKLLGEEKVYIRTADHPIIAELEQEGVVFHAFDSLYEKHDRFEEVYRETAETLMQKAREEGAVTFAVPGHPMVAETTVQLLLRQPEIPVQVAGGQSFLDAVFTALEIDPNDGFQLLDGTALYPPDIAVTQHVLISQVFDSASAGEVKLSLMERYPDDYPVTVVTAAGSEAESLVTVPLFELDRAVSVSNLTAVYVQPIERESILYREFQTLREVIATLRGPDGCPWDRKQTHESLKRYAVEEVYELLEAIDEQDDDHIAEELGDVLLQVMLHAQIGEDNGYFDIQDVIEHVTEKMIRRHPHVFGNTAAADAEEVLANWEEIKKSEKQNGSRKSLVDGIPASLPALHYAWKLQKKAAKAGFDWTEDGPVWAKVEEELNEWKQDLQENRMEAAAGELGDVLFAVVNVARHHGMDPEEALRQTNRKFSSRFRHIEMRLQEQNLNVEDQNLEQLDVYWEEAKKIERREGSE</sequence>
<dbReference type="InterPro" id="IPR035996">
    <property type="entry name" value="4pyrrol_Methylase_sf"/>
</dbReference>
<feature type="domain" description="NTP pyrophosphohydrolase MazG-like" evidence="2">
    <location>
        <begin position="395"/>
        <end position="453"/>
    </location>
</feature>
<evidence type="ECO:0000259" key="2">
    <source>
        <dbReference type="Pfam" id="PF03819"/>
    </source>
</evidence>
<evidence type="ECO:0000259" key="1">
    <source>
        <dbReference type="Pfam" id="PF00590"/>
    </source>
</evidence>
<dbReference type="CDD" id="cd11529">
    <property type="entry name" value="NTP-PPase_MazG_Cterm"/>
    <property type="match status" value="1"/>
</dbReference>
<dbReference type="CDD" id="cd11723">
    <property type="entry name" value="YabN_N_like"/>
    <property type="match status" value="1"/>
</dbReference>
<dbReference type="PIRSF" id="PIRSF002845">
    <property type="entry name" value="Ttrprl_mtas_MazG"/>
    <property type="match status" value="1"/>
</dbReference>
<dbReference type="Pfam" id="PF00590">
    <property type="entry name" value="TP_methylase"/>
    <property type="match status" value="1"/>
</dbReference>
<evidence type="ECO:0000313" key="4">
    <source>
        <dbReference type="Proteomes" id="UP001595896"/>
    </source>
</evidence>
<organism evidence="3 4">
    <name type="scientific">Bacillus daqingensis</name>
    <dbReference type="NCBI Taxonomy" id="872396"/>
    <lineage>
        <taxon>Bacteria</taxon>
        <taxon>Bacillati</taxon>
        <taxon>Bacillota</taxon>
        <taxon>Bacilli</taxon>
        <taxon>Bacillales</taxon>
        <taxon>Bacillaceae</taxon>
        <taxon>Bacillus</taxon>
    </lineage>
</organism>
<dbReference type="PANTHER" id="PTHR30522">
    <property type="entry name" value="NUCLEOSIDE TRIPHOSPHATE PYROPHOSPHOHYDROLASE"/>
    <property type="match status" value="1"/>
</dbReference>
<dbReference type="InterPro" id="IPR035013">
    <property type="entry name" value="YabN_N"/>
</dbReference>
<dbReference type="GO" id="GO:0047429">
    <property type="term" value="F:nucleoside triphosphate diphosphatase activity"/>
    <property type="evidence" value="ECO:0007669"/>
    <property type="project" value="UniProtKB-EC"/>
</dbReference>
<dbReference type="InterPro" id="IPR048011">
    <property type="entry name" value="NTP-PPase_MazG-like_C"/>
</dbReference>
<gene>
    <name evidence="3" type="primary">mazG</name>
    <name evidence="3" type="ORF">ACFO4L_14415</name>
</gene>
<dbReference type="SUPFAM" id="SSF101386">
    <property type="entry name" value="all-alpha NTP pyrophosphatases"/>
    <property type="match status" value="2"/>
</dbReference>
<dbReference type="Gene3D" id="3.40.1010.10">
    <property type="entry name" value="Cobalt-precorrin-4 Transmethylase, Domain 1"/>
    <property type="match status" value="1"/>
</dbReference>
<proteinExistence type="predicted"/>
<dbReference type="RefSeq" id="WP_377910365.1">
    <property type="nucleotide sequence ID" value="NZ_JBHSGK010000016.1"/>
</dbReference>
<comment type="caution">
    <text evidence="3">The sequence shown here is derived from an EMBL/GenBank/DDBJ whole genome shotgun (WGS) entry which is preliminary data.</text>
</comment>
<name>A0ABV9NWL2_9BACI</name>
<keyword evidence="3" id="KW-0378">Hydrolase</keyword>
<feature type="domain" description="NTP pyrophosphohydrolase MazG-like" evidence="2">
    <location>
        <begin position="253"/>
        <end position="326"/>
    </location>
</feature>